<dbReference type="InterPro" id="IPR001611">
    <property type="entry name" value="Leu-rich_rpt"/>
</dbReference>
<organism evidence="2 3">
    <name type="scientific">Racocetra fulgida</name>
    <dbReference type="NCBI Taxonomy" id="60492"/>
    <lineage>
        <taxon>Eukaryota</taxon>
        <taxon>Fungi</taxon>
        <taxon>Fungi incertae sedis</taxon>
        <taxon>Mucoromycota</taxon>
        <taxon>Glomeromycotina</taxon>
        <taxon>Glomeromycetes</taxon>
        <taxon>Diversisporales</taxon>
        <taxon>Gigasporaceae</taxon>
        <taxon>Racocetra</taxon>
    </lineage>
</organism>
<dbReference type="Gene3D" id="3.80.10.10">
    <property type="entry name" value="Ribonuclease Inhibitor"/>
    <property type="match status" value="1"/>
</dbReference>
<dbReference type="AlphaFoldDB" id="A0A9N9K832"/>
<reference evidence="2" key="1">
    <citation type="submission" date="2021-06" db="EMBL/GenBank/DDBJ databases">
        <authorList>
            <person name="Kallberg Y."/>
            <person name="Tangrot J."/>
            <person name="Rosling A."/>
        </authorList>
    </citation>
    <scope>NUCLEOTIDE SEQUENCE</scope>
    <source>
        <strain evidence="2">IN212</strain>
    </source>
</reference>
<dbReference type="EMBL" id="CAJVPZ010086072">
    <property type="protein sequence ID" value="CAG8811876.1"/>
    <property type="molecule type" value="Genomic_DNA"/>
</dbReference>
<dbReference type="InterPro" id="IPR032675">
    <property type="entry name" value="LRR_dom_sf"/>
</dbReference>
<name>A0A9N9K832_9GLOM</name>
<accession>A0A9N9K832</accession>
<comment type="caution">
    <text evidence="2">The sequence shown here is derived from an EMBL/GenBank/DDBJ whole genome shotgun (WGS) entry which is preliminary data.</text>
</comment>
<dbReference type="PANTHER" id="PTHR24111">
    <property type="entry name" value="LEUCINE-RICH REPEAT-CONTAINING PROTEIN 34"/>
    <property type="match status" value="1"/>
</dbReference>
<dbReference type="PANTHER" id="PTHR24111:SF0">
    <property type="entry name" value="LEUCINE-RICH REPEAT-CONTAINING PROTEIN"/>
    <property type="match status" value="1"/>
</dbReference>
<feature type="non-terminal residue" evidence="2">
    <location>
        <position position="115"/>
    </location>
</feature>
<gene>
    <name evidence="2" type="ORF">RFULGI_LOCUS18844</name>
</gene>
<dbReference type="Pfam" id="PF13516">
    <property type="entry name" value="LRR_6"/>
    <property type="match status" value="1"/>
</dbReference>
<dbReference type="SUPFAM" id="SSF52047">
    <property type="entry name" value="RNI-like"/>
    <property type="match status" value="1"/>
</dbReference>
<proteinExistence type="predicted"/>
<dbReference type="OrthoDB" id="120976at2759"/>
<evidence type="ECO:0000313" key="3">
    <source>
        <dbReference type="Proteomes" id="UP000789396"/>
    </source>
</evidence>
<evidence type="ECO:0000313" key="2">
    <source>
        <dbReference type="EMBL" id="CAG8811876.1"/>
    </source>
</evidence>
<keyword evidence="3" id="KW-1185">Reference proteome</keyword>
<dbReference type="Proteomes" id="UP000789396">
    <property type="component" value="Unassembled WGS sequence"/>
</dbReference>
<dbReference type="InterPro" id="IPR052201">
    <property type="entry name" value="LRR-containing_regulator"/>
</dbReference>
<keyword evidence="1" id="KW-0677">Repeat</keyword>
<evidence type="ECO:0000256" key="1">
    <source>
        <dbReference type="ARBA" id="ARBA00022737"/>
    </source>
</evidence>
<protein>
    <submittedName>
        <fullName evidence="2">2647_t:CDS:1</fullName>
    </submittedName>
</protein>
<sequence length="115" mass="12848">SLAESLCENSTLTSLDLSRNEIGSEEGIALAWALRMNSSLISLDVSIGELGSETLIRAIIKALRKNVTLTFLNLHYSDFNFDNSDDDSDEQNVFKNINDLLENLKKDIRKDINIS</sequence>
<feature type="non-terminal residue" evidence="2">
    <location>
        <position position="1"/>
    </location>
</feature>